<evidence type="ECO:0000313" key="3">
    <source>
        <dbReference type="EMBL" id="KAJ8316017.1"/>
    </source>
</evidence>
<evidence type="ECO:0000256" key="1">
    <source>
        <dbReference type="SAM" id="SignalP"/>
    </source>
</evidence>
<dbReference type="InterPro" id="IPR000884">
    <property type="entry name" value="TSP1_rpt"/>
</dbReference>
<comment type="caution">
    <text evidence="3">The sequence shown here is derived from an EMBL/GenBank/DDBJ whole genome shotgun (WGS) entry which is preliminary data.</text>
</comment>
<feature type="signal peptide" evidence="1">
    <location>
        <begin position="1"/>
        <end position="27"/>
    </location>
</feature>
<feature type="chain" id="PRO_5046891064" description="Chitin-binding type-2 domain-containing protein" evidence="1">
    <location>
        <begin position="28"/>
        <end position="616"/>
    </location>
</feature>
<protein>
    <recommendedName>
        <fullName evidence="2">Chitin-binding type-2 domain-containing protein</fullName>
    </recommendedName>
</protein>
<reference evidence="3 4" key="1">
    <citation type="submission" date="2022-12" db="EMBL/GenBank/DDBJ databases">
        <title>Chromosome-level genome of Tegillarca granosa.</title>
        <authorList>
            <person name="Kim J."/>
        </authorList>
    </citation>
    <scope>NUCLEOTIDE SEQUENCE [LARGE SCALE GENOMIC DNA]</scope>
    <source>
        <strain evidence="3">Teg-2019</strain>
        <tissue evidence="3">Adductor muscle</tissue>
    </source>
</reference>
<dbReference type="InterPro" id="IPR002557">
    <property type="entry name" value="Chitin-bd_dom"/>
</dbReference>
<dbReference type="InterPro" id="IPR036508">
    <property type="entry name" value="Chitin-bd_dom_sf"/>
</dbReference>
<dbReference type="SUPFAM" id="SSF57625">
    <property type="entry name" value="Invertebrate chitin-binding proteins"/>
    <property type="match status" value="1"/>
</dbReference>
<dbReference type="PRINTS" id="PR01705">
    <property type="entry name" value="TSP1REPEAT"/>
</dbReference>
<evidence type="ECO:0000313" key="4">
    <source>
        <dbReference type="Proteomes" id="UP001217089"/>
    </source>
</evidence>
<keyword evidence="1" id="KW-0732">Signal</keyword>
<dbReference type="EMBL" id="JARBDR010000328">
    <property type="protein sequence ID" value="KAJ8316017.1"/>
    <property type="molecule type" value="Genomic_DNA"/>
</dbReference>
<sequence>MDMHIKYKMLFTALALICFTLLSGLSAQPPDNIGNEYVVMFMENDIYGSDFPLELYITTPGKKDVHVTVTSPKWSKPQIDETFTVTPGKVEKLNISQVFRMIGSEKSSKALLIKADDDIVVYGGNKESYSNDVFVGLPTDVLGTEYYSVCYSPAFRKTELGVAVISDGTTLKITLPTSDPNLNVTYNNVDYFAGDTITAMLDKYDTIQLQSKSDKPVSAYSGNIKTNIGAVGQASDATQFVLSQQNLSEPADPSMMIIPPYELFGSDYTFATPEYSHPEYYDYQNEFMMVVKDKEKDGLLLDEKPLTSVNWNKISGYVTVSKGSHNVRHVNPTVIFAGYLYGHAYHESYAFPTGMRLAKINKPCVKTTQVDGDGLDNDCDGKIDEEDCTAQNQSKVNGDWSVWSTWSSCSVSCDKGHQIRNRSCDHPAPRYNGKNCIGNSTETKDCDTLKNCPVDPVALCKNKKSQIFINPVNCAQYYDCSKVNTSLGKAFLSECKYPKLFSSTTKKCEDFTSVKCDRRPEPQAPCKYTSFSCEYKNPYLFLSTTKQCEDFASVKHARSPRPQVNMSKTIVQSVTRAVLPCPKRLPSCVGLPDGNQTFPGKKGSSRTILNVSETEH</sequence>
<dbReference type="Pfam" id="PF01607">
    <property type="entry name" value="CBM_14"/>
    <property type="match status" value="1"/>
</dbReference>
<dbReference type="SMART" id="SM00209">
    <property type="entry name" value="TSP1"/>
    <property type="match status" value="1"/>
</dbReference>
<evidence type="ECO:0000259" key="2">
    <source>
        <dbReference type="PROSITE" id="PS50940"/>
    </source>
</evidence>
<dbReference type="Pfam" id="PF00090">
    <property type="entry name" value="TSP_1"/>
    <property type="match status" value="1"/>
</dbReference>
<dbReference type="Pfam" id="PF17517">
    <property type="entry name" value="IgGFc_binding"/>
    <property type="match status" value="1"/>
</dbReference>
<gene>
    <name evidence="3" type="ORF">KUTeg_006031</name>
</gene>
<dbReference type="PROSITE" id="PS50940">
    <property type="entry name" value="CHIT_BIND_II"/>
    <property type="match status" value="1"/>
</dbReference>
<dbReference type="PROSITE" id="PS50092">
    <property type="entry name" value="TSP1"/>
    <property type="match status" value="1"/>
</dbReference>
<organism evidence="3 4">
    <name type="scientific">Tegillarca granosa</name>
    <name type="common">Malaysian cockle</name>
    <name type="synonym">Anadara granosa</name>
    <dbReference type="NCBI Taxonomy" id="220873"/>
    <lineage>
        <taxon>Eukaryota</taxon>
        <taxon>Metazoa</taxon>
        <taxon>Spiralia</taxon>
        <taxon>Lophotrochozoa</taxon>
        <taxon>Mollusca</taxon>
        <taxon>Bivalvia</taxon>
        <taxon>Autobranchia</taxon>
        <taxon>Pteriomorphia</taxon>
        <taxon>Arcoida</taxon>
        <taxon>Arcoidea</taxon>
        <taxon>Arcidae</taxon>
        <taxon>Tegillarca</taxon>
    </lineage>
</organism>
<keyword evidence="4" id="KW-1185">Reference proteome</keyword>
<dbReference type="InterPro" id="IPR036383">
    <property type="entry name" value="TSP1_rpt_sf"/>
</dbReference>
<dbReference type="PANTHER" id="PTHR46534">
    <property type="entry name" value="IGGFC_BINDING DOMAIN-CONTAINING PROTEIN"/>
    <property type="match status" value="1"/>
</dbReference>
<dbReference type="PANTHER" id="PTHR46534:SF1">
    <property type="entry name" value="IGGFC-BINDING PROTEIN N-TERMINAL DOMAIN-CONTAINING PROTEIN"/>
    <property type="match status" value="1"/>
</dbReference>
<dbReference type="Proteomes" id="UP001217089">
    <property type="component" value="Unassembled WGS sequence"/>
</dbReference>
<proteinExistence type="predicted"/>
<dbReference type="InterPro" id="IPR035234">
    <property type="entry name" value="IgGFc-bd_N"/>
</dbReference>
<name>A0ABQ9FJB1_TEGGR</name>
<accession>A0ABQ9FJB1</accession>
<dbReference type="SUPFAM" id="SSF82895">
    <property type="entry name" value="TSP-1 type 1 repeat"/>
    <property type="match status" value="1"/>
</dbReference>
<feature type="domain" description="Chitin-binding type-2" evidence="2">
    <location>
        <begin position="457"/>
        <end position="518"/>
    </location>
</feature>
<dbReference type="Gene3D" id="2.20.100.10">
    <property type="entry name" value="Thrombospondin type-1 (TSP1) repeat"/>
    <property type="match status" value="1"/>
</dbReference>